<evidence type="ECO:0000313" key="2">
    <source>
        <dbReference type="Proteomes" id="UP000242254"/>
    </source>
</evidence>
<proteinExistence type="predicted"/>
<reference evidence="1 2" key="1">
    <citation type="journal article" date="2016" name="Proc. Natl. Acad. Sci. U.S.A.">
        <title>Lipid metabolic changes in an early divergent fungus govern the establishment of a mutualistic symbiosis with endobacteria.</title>
        <authorList>
            <person name="Lastovetsky O.A."/>
            <person name="Gaspar M.L."/>
            <person name="Mondo S.J."/>
            <person name="LaButti K.M."/>
            <person name="Sandor L."/>
            <person name="Grigoriev I.V."/>
            <person name="Henry S.A."/>
            <person name="Pawlowska T.E."/>
        </authorList>
    </citation>
    <scope>NUCLEOTIDE SEQUENCE [LARGE SCALE GENOMIC DNA]</scope>
    <source>
        <strain evidence="1 2">ATCC 52813</strain>
    </source>
</reference>
<protein>
    <submittedName>
        <fullName evidence="1">Uncharacterized protein</fullName>
    </submittedName>
</protein>
<accession>A0A2G4T0T5</accession>
<dbReference type="RefSeq" id="XP_023468315.1">
    <property type="nucleotide sequence ID" value="XM_023605149.1"/>
</dbReference>
<gene>
    <name evidence="1" type="ORF">RHIMIDRAFT_103589</name>
</gene>
<sequence length="80" mass="9421">MIDRIIDQVVDELALEGENGCNFDQLWIHVKTIVEEITQELPNKIPININDQYRTYLWTYLKSNKDVLFFQVSQAAGKHR</sequence>
<dbReference type="GeneID" id="35436139"/>
<dbReference type="AlphaFoldDB" id="A0A2G4T0T5"/>
<evidence type="ECO:0000313" key="1">
    <source>
        <dbReference type="EMBL" id="PHZ14607.1"/>
    </source>
</evidence>
<name>A0A2G4T0T5_RHIZD</name>
<keyword evidence="2" id="KW-1185">Reference proteome</keyword>
<dbReference type="EMBL" id="KZ303845">
    <property type="protein sequence ID" value="PHZ14607.1"/>
    <property type="molecule type" value="Genomic_DNA"/>
</dbReference>
<dbReference type="Proteomes" id="UP000242254">
    <property type="component" value="Unassembled WGS sequence"/>
</dbReference>
<organism evidence="1 2">
    <name type="scientific">Rhizopus microsporus ATCC 52813</name>
    <dbReference type="NCBI Taxonomy" id="1340429"/>
    <lineage>
        <taxon>Eukaryota</taxon>
        <taxon>Fungi</taxon>
        <taxon>Fungi incertae sedis</taxon>
        <taxon>Mucoromycota</taxon>
        <taxon>Mucoromycotina</taxon>
        <taxon>Mucoromycetes</taxon>
        <taxon>Mucorales</taxon>
        <taxon>Mucorineae</taxon>
        <taxon>Rhizopodaceae</taxon>
        <taxon>Rhizopus</taxon>
    </lineage>
</organism>